<dbReference type="HOGENOM" id="CLU_2840455_0_0_9"/>
<gene>
    <name evidence="1" type="ORF">IEE_03950</name>
</gene>
<organism evidence="1 2">
    <name type="scientific">Bacillus cereus BAG5X1-1</name>
    <dbReference type="NCBI Taxonomy" id="1053189"/>
    <lineage>
        <taxon>Bacteria</taxon>
        <taxon>Bacillati</taxon>
        <taxon>Bacillota</taxon>
        <taxon>Bacilli</taxon>
        <taxon>Bacillales</taxon>
        <taxon>Bacillaceae</taxon>
        <taxon>Bacillus</taxon>
        <taxon>Bacillus cereus group</taxon>
    </lineage>
</organism>
<name>J8ASF7_BACCE</name>
<dbReference type="Proteomes" id="UP000006600">
    <property type="component" value="Unassembled WGS sequence"/>
</dbReference>
<accession>J8ASF7</accession>
<proteinExistence type="predicted"/>
<evidence type="ECO:0000313" key="1">
    <source>
        <dbReference type="EMBL" id="EJQ42385.1"/>
    </source>
</evidence>
<comment type="caution">
    <text evidence="1">The sequence shown here is derived from an EMBL/GenBank/DDBJ whole genome shotgun (WGS) entry which is preliminary data.</text>
</comment>
<protein>
    <submittedName>
        <fullName evidence="1">Uncharacterized protein</fullName>
    </submittedName>
</protein>
<dbReference type="RefSeq" id="WP_002201316.1">
    <property type="nucleotide sequence ID" value="NZ_JH791996.1"/>
</dbReference>
<dbReference type="AlphaFoldDB" id="J8ASF7"/>
<dbReference type="EMBL" id="AHDJ01000034">
    <property type="protein sequence ID" value="EJQ42385.1"/>
    <property type="molecule type" value="Genomic_DNA"/>
</dbReference>
<sequence length="65" mass="7306">MNKVKIVTHSAGVLDVTLEDGKLLEFKEWLESESSSLFTIEVDKHKEINLTNVSVLLFSVTKEGE</sequence>
<reference evidence="1 2" key="1">
    <citation type="submission" date="2012-04" db="EMBL/GenBank/DDBJ databases">
        <title>The Genome Sequence of Bacillus cereus BAG5X1-1.</title>
        <authorList>
            <consortium name="The Broad Institute Genome Sequencing Platform"/>
            <consortium name="The Broad Institute Genome Sequencing Center for Infectious Disease"/>
            <person name="Feldgarden M."/>
            <person name="Van der Auwera G.A."/>
            <person name="Mahillon J."/>
            <person name="Duprez V."/>
            <person name="Timmery S."/>
            <person name="Mattelet C."/>
            <person name="Dierick K."/>
            <person name="Sun M."/>
            <person name="Yu Z."/>
            <person name="Zhu L."/>
            <person name="Hu X."/>
            <person name="Shank E.B."/>
            <person name="Swiecicka I."/>
            <person name="Hansen B.M."/>
            <person name="Andrup L."/>
            <person name="Young S.K."/>
            <person name="Zeng Q."/>
            <person name="Gargeya S."/>
            <person name="Fitzgerald M."/>
            <person name="Haas B."/>
            <person name="Abouelleil A."/>
            <person name="Alvarado L."/>
            <person name="Arachchi H.M."/>
            <person name="Berlin A."/>
            <person name="Chapman S.B."/>
            <person name="Goldberg J."/>
            <person name="Griggs A."/>
            <person name="Gujja S."/>
            <person name="Hansen M."/>
            <person name="Howarth C."/>
            <person name="Imamovic A."/>
            <person name="Larimer J."/>
            <person name="McCowen C."/>
            <person name="Montmayeur A."/>
            <person name="Murphy C."/>
            <person name="Neiman D."/>
            <person name="Pearson M."/>
            <person name="Priest M."/>
            <person name="Roberts A."/>
            <person name="Saif S."/>
            <person name="Shea T."/>
            <person name="Sisk P."/>
            <person name="Sykes S."/>
            <person name="Wortman J."/>
            <person name="Nusbaum C."/>
            <person name="Birren B."/>
        </authorList>
    </citation>
    <scope>NUCLEOTIDE SEQUENCE [LARGE SCALE GENOMIC DNA]</scope>
    <source>
        <strain evidence="1 2">BAG5X1-1</strain>
    </source>
</reference>
<evidence type="ECO:0000313" key="2">
    <source>
        <dbReference type="Proteomes" id="UP000006600"/>
    </source>
</evidence>